<reference evidence="1" key="1">
    <citation type="submission" date="2020-05" db="EMBL/GenBank/DDBJ databases">
        <title>Chitinophaga laudate sp. nov., isolated from a tropical peat swamp.</title>
        <authorList>
            <person name="Goh C.B.S."/>
            <person name="Lee M.S."/>
            <person name="Parimannan S."/>
            <person name="Pasbakhsh P."/>
            <person name="Yule C.M."/>
            <person name="Rajandas H."/>
            <person name="Loke S."/>
            <person name="Croft L."/>
            <person name="Tan J.B.L."/>
        </authorList>
    </citation>
    <scope>NUCLEOTIDE SEQUENCE</scope>
    <source>
        <strain evidence="1">Mgbs1</strain>
    </source>
</reference>
<gene>
    <name evidence="1" type="ORF">ECE50_004980</name>
</gene>
<evidence type="ECO:0000313" key="2">
    <source>
        <dbReference type="Proteomes" id="UP000281028"/>
    </source>
</evidence>
<protein>
    <submittedName>
        <fullName evidence="1">Uncharacterized protein</fullName>
    </submittedName>
</protein>
<organism evidence="1 2">
    <name type="scientific">Chitinophaga solisilvae</name>
    <dbReference type="NCBI Taxonomy" id="1233460"/>
    <lineage>
        <taxon>Bacteria</taxon>
        <taxon>Pseudomonadati</taxon>
        <taxon>Bacteroidota</taxon>
        <taxon>Chitinophagia</taxon>
        <taxon>Chitinophagales</taxon>
        <taxon>Chitinophagaceae</taxon>
        <taxon>Chitinophaga</taxon>
    </lineage>
</organism>
<sequence>MNTKTLRLNFFTVTIGIIFAALSRLLPHPPNFAPMMAIGIFGGALFVKRIWAPVISLISVWISDLLINNILYSEYFDHFVWFYDGWYWQYVIYALVPFICSWLFGKTIRVSGIAAACIGSGIMFFGISNFGVWVSSDMYPRTADGLLSCYVMALPYLKGTILSNLFYTAILFGAYFLVERKMSLAFINFRYTWKWI</sequence>
<dbReference type="Proteomes" id="UP000281028">
    <property type="component" value="Unassembled WGS sequence"/>
</dbReference>
<evidence type="ECO:0000313" key="1">
    <source>
        <dbReference type="EMBL" id="NSL86170.1"/>
    </source>
</evidence>
<keyword evidence="2" id="KW-1185">Reference proteome</keyword>
<dbReference type="Pfam" id="PF20221">
    <property type="entry name" value="DUF6580"/>
    <property type="match status" value="1"/>
</dbReference>
<dbReference type="EMBL" id="RIAR02000001">
    <property type="protein sequence ID" value="NSL86170.1"/>
    <property type="molecule type" value="Genomic_DNA"/>
</dbReference>
<comment type="caution">
    <text evidence="1">The sequence shown here is derived from an EMBL/GenBank/DDBJ whole genome shotgun (WGS) entry which is preliminary data.</text>
</comment>
<proteinExistence type="predicted"/>
<name>A0A3S1AYW5_9BACT</name>
<dbReference type="InterPro" id="IPR046487">
    <property type="entry name" value="DUF6580"/>
</dbReference>
<dbReference type="OrthoDB" id="9806699at2"/>
<dbReference type="AlphaFoldDB" id="A0A3S1AYW5"/>
<accession>A0A3S1AYW5</accession>